<dbReference type="GO" id="GO:0006351">
    <property type="term" value="P:DNA-templated transcription"/>
    <property type="evidence" value="ECO:0007669"/>
    <property type="project" value="InterPro"/>
</dbReference>
<evidence type="ECO:0000256" key="3">
    <source>
        <dbReference type="ARBA" id="ARBA00023015"/>
    </source>
</evidence>
<keyword evidence="6" id="KW-0863">Zinc-finger</keyword>
<feature type="region of interest" description="Disordered" evidence="7">
    <location>
        <begin position="723"/>
        <end position="745"/>
    </location>
</feature>
<dbReference type="STRING" id="205917.A0A4Y9Z9U4"/>
<dbReference type="InterPro" id="IPR036864">
    <property type="entry name" value="Zn2-C6_fun-type_DNA-bd_sf"/>
</dbReference>
<evidence type="ECO:0000256" key="5">
    <source>
        <dbReference type="ARBA" id="ARBA00023242"/>
    </source>
</evidence>
<dbReference type="EMBL" id="SEOQ01000095">
    <property type="protein sequence ID" value="TFY70561.1"/>
    <property type="molecule type" value="Genomic_DNA"/>
</dbReference>
<dbReference type="OrthoDB" id="1405595at2759"/>
<evidence type="ECO:0000259" key="8">
    <source>
        <dbReference type="PROSITE" id="PS50048"/>
    </source>
</evidence>
<name>A0A4Y9Z9U4_9AGAM</name>
<organism evidence="10 11">
    <name type="scientific">Dentipellis fragilis</name>
    <dbReference type="NCBI Taxonomy" id="205917"/>
    <lineage>
        <taxon>Eukaryota</taxon>
        <taxon>Fungi</taxon>
        <taxon>Dikarya</taxon>
        <taxon>Basidiomycota</taxon>
        <taxon>Agaricomycotina</taxon>
        <taxon>Agaricomycetes</taxon>
        <taxon>Russulales</taxon>
        <taxon>Hericiaceae</taxon>
        <taxon>Dentipellis</taxon>
    </lineage>
</organism>
<evidence type="ECO:0000256" key="1">
    <source>
        <dbReference type="ARBA" id="ARBA00022723"/>
    </source>
</evidence>
<dbReference type="Pfam" id="PF00172">
    <property type="entry name" value="Zn_clus"/>
    <property type="match status" value="1"/>
</dbReference>
<dbReference type="PROSITE" id="PS00463">
    <property type="entry name" value="ZN2_CY6_FUNGAL_1"/>
    <property type="match status" value="1"/>
</dbReference>
<dbReference type="GO" id="GO:0000981">
    <property type="term" value="F:DNA-binding transcription factor activity, RNA polymerase II-specific"/>
    <property type="evidence" value="ECO:0007669"/>
    <property type="project" value="InterPro"/>
</dbReference>
<feature type="region of interest" description="Disordered" evidence="7">
    <location>
        <begin position="293"/>
        <end position="323"/>
    </location>
</feature>
<keyword evidence="3" id="KW-0805">Transcription regulation</keyword>
<evidence type="ECO:0008006" key="12">
    <source>
        <dbReference type="Google" id="ProtNLM"/>
    </source>
</evidence>
<dbReference type="GO" id="GO:0008270">
    <property type="term" value="F:zinc ion binding"/>
    <property type="evidence" value="ECO:0007669"/>
    <property type="project" value="UniProtKB-KW"/>
</dbReference>
<evidence type="ECO:0000313" key="10">
    <source>
        <dbReference type="EMBL" id="TFY70561.1"/>
    </source>
</evidence>
<evidence type="ECO:0000256" key="7">
    <source>
        <dbReference type="SAM" id="MobiDB-lite"/>
    </source>
</evidence>
<dbReference type="InterPro" id="IPR013087">
    <property type="entry name" value="Znf_C2H2_type"/>
</dbReference>
<dbReference type="SUPFAM" id="SSF57667">
    <property type="entry name" value="beta-beta-alpha zinc fingers"/>
    <property type="match status" value="1"/>
</dbReference>
<accession>A0A4Y9Z9U4</accession>
<dbReference type="Gene3D" id="4.10.240.10">
    <property type="entry name" value="Zn(2)-C6 fungal-type DNA-binding domain"/>
    <property type="match status" value="1"/>
</dbReference>
<feature type="region of interest" description="Disordered" evidence="7">
    <location>
        <begin position="138"/>
        <end position="172"/>
    </location>
</feature>
<dbReference type="PROSITE" id="PS00028">
    <property type="entry name" value="ZINC_FINGER_C2H2_1"/>
    <property type="match status" value="1"/>
</dbReference>
<dbReference type="InterPro" id="IPR007219">
    <property type="entry name" value="XnlR_reg_dom"/>
</dbReference>
<feature type="domain" description="C2H2-type" evidence="9">
    <location>
        <begin position="72"/>
        <end position="103"/>
    </location>
</feature>
<keyword evidence="5" id="KW-0539">Nucleus</keyword>
<dbReference type="CDD" id="cd00067">
    <property type="entry name" value="GAL4"/>
    <property type="match status" value="1"/>
</dbReference>
<keyword evidence="4" id="KW-0804">Transcription</keyword>
<keyword evidence="11" id="KW-1185">Reference proteome</keyword>
<keyword evidence="1" id="KW-0479">Metal-binding</keyword>
<dbReference type="PROSITE" id="PS50048">
    <property type="entry name" value="ZN2_CY6_FUNGAL_2"/>
    <property type="match status" value="1"/>
</dbReference>
<dbReference type="SUPFAM" id="SSF57701">
    <property type="entry name" value="Zn2/Cys6 DNA-binding domain"/>
    <property type="match status" value="1"/>
</dbReference>
<evidence type="ECO:0000256" key="6">
    <source>
        <dbReference type="PROSITE-ProRule" id="PRU00042"/>
    </source>
</evidence>
<dbReference type="CDD" id="cd12148">
    <property type="entry name" value="fungal_TF_MHR"/>
    <property type="match status" value="1"/>
</dbReference>
<dbReference type="InterPro" id="IPR036236">
    <property type="entry name" value="Znf_C2H2_sf"/>
</dbReference>
<dbReference type="PANTHER" id="PTHR47660">
    <property type="entry name" value="TRANSCRIPTION FACTOR WITH C2H2 AND ZN(2)-CYS(6) DNA BINDING DOMAIN (EUROFUNG)-RELATED-RELATED"/>
    <property type="match status" value="1"/>
</dbReference>
<dbReference type="Proteomes" id="UP000298327">
    <property type="component" value="Unassembled WGS sequence"/>
</dbReference>
<dbReference type="InterPro" id="IPR001138">
    <property type="entry name" value="Zn2Cys6_DnaBD"/>
</dbReference>
<gene>
    <name evidence="10" type="ORF">EVG20_g2439</name>
</gene>
<feature type="domain" description="Zn(2)-C6 fungal-type" evidence="8">
    <location>
        <begin position="107"/>
        <end position="136"/>
    </location>
</feature>
<feature type="region of interest" description="Disordered" evidence="7">
    <location>
        <begin position="773"/>
        <end position="805"/>
    </location>
</feature>
<feature type="compositionally biased region" description="Polar residues" evidence="7">
    <location>
        <begin position="293"/>
        <end position="322"/>
    </location>
</feature>
<dbReference type="SMART" id="SM00066">
    <property type="entry name" value="GAL4"/>
    <property type="match status" value="1"/>
</dbReference>
<feature type="compositionally biased region" description="Low complexity" evidence="7">
    <location>
        <begin position="778"/>
        <end position="805"/>
    </location>
</feature>
<evidence type="ECO:0000256" key="4">
    <source>
        <dbReference type="ARBA" id="ARBA00023163"/>
    </source>
</evidence>
<dbReference type="Pfam" id="PF04082">
    <property type="entry name" value="Fungal_trans"/>
    <property type="match status" value="1"/>
</dbReference>
<feature type="compositionally biased region" description="Basic and acidic residues" evidence="7">
    <location>
        <begin position="141"/>
        <end position="155"/>
    </location>
</feature>
<evidence type="ECO:0000313" key="11">
    <source>
        <dbReference type="Proteomes" id="UP000298327"/>
    </source>
</evidence>
<dbReference type="SMART" id="SM00355">
    <property type="entry name" value="ZnF_C2H2"/>
    <property type="match status" value="2"/>
</dbReference>
<feature type="region of interest" description="Disordered" evidence="7">
    <location>
        <begin position="227"/>
        <end position="250"/>
    </location>
</feature>
<sequence>METSDSKPMMPPPSAPPAVEYKKDGTVSRMRAHKGNVPQLPQTKLCPFCPAKFTRTTHLNRHLRNHTNERLYRCETCNAQFTRSDLLARHKKSCGESHPISRSRRRSCQACAALKVKCDLHHPCSKCQARSRECVYQTESPDDRRSASPARRSEDASMSAPSKPALPQGVTNVDASAGFDPWAFANSGNFLDPAFPELSLIEEANALMSQPLTEANMAASFGTLRSTSPLSQTRSLPNFDAASSNTASSYTPRERLPSFFQSELAGGANTANLSSFSNDMFEPFFRDIFASSTQNSQNSTLPSGQNDAGAPAQTQPSLTDFFQPSPFMFTGGSGGADSETQPFMADYDNDLMYDMIANTYPQDVPPTYTPVPDPSKTYYVDPVMPHSQLEIPPPPPAEPDVPEPTTEELQKYLYVFLTSFLPQMPIVHTPTLRVELKPPILLRAMQACGALFVKTKTAETFVERTLNTSREVLVSEFAKPSPDPKHQVHIIITVILLQTIGLFHQDAQQRARSNIYHGMLVLMIRQTHVIERNASWVHQTFPTNDHAVLERTWRDWAIHETIKRALLLAYCHDRSHPIYFAMPASFHSTEFTIQLPCDEGLWTASTPRAWGQVAMTASPYGTGTPRITGVPMPRALHAVGLIGLKIDTAGSPSPPSDMPVIPPFGHFIVMQAIMGELFRRCSTAAPPMPASLTEGEVVNEHVFALQFSLHRWLQMWLNNPECPRPSQGARPSTLGPAPAEDKHDPPFMQDPLPFYWLAQLLLLAFQESFPPFGPPTAPSSSTSPPSAGGAYGSPHSSGASSSAPSFNSPSMFASAEVLSPQYHVSEAPSQPDTSLAQFTLVKSWQQHIRLFLRRNQGSPTVIWDELMKIRLKGWSADFSIADPRKANTEGCPGEEGLLGFFEEKLKI</sequence>
<comment type="caution">
    <text evidence="10">The sequence shown here is derived from an EMBL/GenBank/DDBJ whole genome shotgun (WGS) entry which is preliminary data.</text>
</comment>
<evidence type="ECO:0000256" key="2">
    <source>
        <dbReference type="ARBA" id="ARBA00022833"/>
    </source>
</evidence>
<dbReference type="PROSITE" id="PS50157">
    <property type="entry name" value="ZINC_FINGER_C2H2_2"/>
    <property type="match status" value="2"/>
</dbReference>
<reference evidence="10 11" key="1">
    <citation type="submission" date="2019-02" db="EMBL/GenBank/DDBJ databases">
        <title>Genome sequencing of the rare red list fungi Dentipellis fragilis.</title>
        <authorList>
            <person name="Buettner E."/>
            <person name="Kellner H."/>
        </authorList>
    </citation>
    <scope>NUCLEOTIDE SEQUENCE [LARGE SCALE GENOMIC DNA]</scope>
    <source>
        <strain evidence="10 11">DSM 105465</strain>
    </source>
</reference>
<evidence type="ECO:0000259" key="9">
    <source>
        <dbReference type="PROSITE" id="PS50157"/>
    </source>
</evidence>
<keyword evidence="2" id="KW-0862">Zinc</keyword>
<feature type="region of interest" description="Disordered" evidence="7">
    <location>
        <begin position="1"/>
        <end position="21"/>
    </location>
</feature>
<dbReference type="PANTHER" id="PTHR47660:SF2">
    <property type="entry name" value="TRANSCRIPTION FACTOR WITH C2H2 AND ZN(2)-CYS(6) DNA BINDING DOMAIN (EUROFUNG)"/>
    <property type="match status" value="1"/>
</dbReference>
<dbReference type="Gene3D" id="3.30.160.60">
    <property type="entry name" value="Classic Zinc Finger"/>
    <property type="match status" value="2"/>
</dbReference>
<dbReference type="AlphaFoldDB" id="A0A4Y9Z9U4"/>
<protein>
    <recommendedName>
        <fullName evidence="12">C2H2-type domain-containing protein</fullName>
    </recommendedName>
</protein>
<proteinExistence type="predicted"/>
<feature type="domain" description="C2H2-type" evidence="9">
    <location>
        <begin position="44"/>
        <end position="71"/>
    </location>
</feature>
<dbReference type="GO" id="GO:0003677">
    <property type="term" value="F:DNA binding"/>
    <property type="evidence" value="ECO:0007669"/>
    <property type="project" value="InterPro"/>
</dbReference>